<feature type="region of interest" description="Disordered" evidence="1">
    <location>
        <begin position="32"/>
        <end position="55"/>
    </location>
</feature>
<dbReference type="AlphaFoldDB" id="A0AAD6SF53"/>
<comment type="caution">
    <text evidence="2">The sequence shown here is derived from an EMBL/GenBank/DDBJ whole genome shotgun (WGS) entry which is preliminary data.</text>
</comment>
<accession>A0AAD6SF53</accession>
<reference evidence="2" key="1">
    <citation type="submission" date="2023-03" db="EMBL/GenBank/DDBJ databases">
        <title>Massive genome expansion in bonnet fungi (Mycena s.s.) driven by repeated elements and novel gene families across ecological guilds.</title>
        <authorList>
            <consortium name="Lawrence Berkeley National Laboratory"/>
            <person name="Harder C.B."/>
            <person name="Miyauchi S."/>
            <person name="Viragh M."/>
            <person name="Kuo A."/>
            <person name="Thoen E."/>
            <person name="Andreopoulos B."/>
            <person name="Lu D."/>
            <person name="Skrede I."/>
            <person name="Drula E."/>
            <person name="Henrissat B."/>
            <person name="Morin E."/>
            <person name="Kohler A."/>
            <person name="Barry K."/>
            <person name="LaButti K."/>
            <person name="Morin E."/>
            <person name="Salamov A."/>
            <person name="Lipzen A."/>
            <person name="Mereny Z."/>
            <person name="Hegedus B."/>
            <person name="Baldrian P."/>
            <person name="Stursova M."/>
            <person name="Weitz H."/>
            <person name="Taylor A."/>
            <person name="Grigoriev I.V."/>
            <person name="Nagy L.G."/>
            <person name="Martin F."/>
            <person name="Kauserud H."/>
        </authorList>
    </citation>
    <scope>NUCLEOTIDE SEQUENCE</scope>
    <source>
        <strain evidence="2">CBHHK200</strain>
    </source>
</reference>
<feature type="compositionally biased region" description="Basic and acidic residues" evidence="1">
    <location>
        <begin position="32"/>
        <end position="47"/>
    </location>
</feature>
<proteinExistence type="predicted"/>
<organism evidence="2 3">
    <name type="scientific">Mycena alexandri</name>
    <dbReference type="NCBI Taxonomy" id="1745969"/>
    <lineage>
        <taxon>Eukaryota</taxon>
        <taxon>Fungi</taxon>
        <taxon>Dikarya</taxon>
        <taxon>Basidiomycota</taxon>
        <taxon>Agaricomycotina</taxon>
        <taxon>Agaricomycetes</taxon>
        <taxon>Agaricomycetidae</taxon>
        <taxon>Agaricales</taxon>
        <taxon>Marasmiineae</taxon>
        <taxon>Mycenaceae</taxon>
        <taxon>Mycena</taxon>
    </lineage>
</organism>
<protein>
    <submittedName>
        <fullName evidence="2">Uncharacterized protein</fullName>
    </submittedName>
</protein>
<evidence type="ECO:0000313" key="3">
    <source>
        <dbReference type="Proteomes" id="UP001218188"/>
    </source>
</evidence>
<evidence type="ECO:0000256" key="1">
    <source>
        <dbReference type="SAM" id="MobiDB-lite"/>
    </source>
</evidence>
<dbReference type="Proteomes" id="UP001218188">
    <property type="component" value="Unassembled WGS sequence"/>
</dbReference>
<dbReference type="EMBL" id="JARJCM010000137">
    <property type="protein sequence ID" value="KAJ7026489.1"/>
    <property type="molecule type" value="Genomic_DNA"/>
</dbReference>
<evidence type="ECO:0000313" key="2">
    <source>
        <dbReference type="EMBL" id="KAJ7026489.1"/>
    </source>
</evidence>
<sequence>MNGIYAILRQCFRNVAAAPKLRSVIVRSQKSLHDRHSIAPSRVERGSQKSHNHCVPGLRRHSVLTLDARRIQDPLPPDRGFRPTSNGGDFENLSWEKERERDRGGAWINRSDFLLSSHHHDLANVRKKKMHRNGRRPRCVHMTHSPLSLRIILLSPTLC</sequence>
<keyword evidence="3" id="KW-1185">Reference proteome</keyword>
<name>A0AAD6SF53_9AGAR</name>
<gene>
    <name evidence="2" type="ORF">C8F04DRAFT_108284</name>
</gene>